<dbReference type="EnsemblPlants" id="TraesCSU02G044800.1">
    <property type="protein sequence ID" value="TraesCSU02G044800.1.cds1"/>
    <property type="gene ID" value="TraesCSU02G044800"/>
</dbReference>
<dbReference type="Gramene" id="TraesROB_scaffold_008447_01G000700.1">
    <property type="protein sequence ID" value="TraesROB_scaffold_008447_01G000700.1"/>
    <property type="gene ID" value="TraesROB_scaffold_008447_01G000700"/>
</dbReference>
<dbReference type="PaxDb" id="4565-Traes_3B_A0648CEE6.1"/>
<dbReference type="Gramene" id="TraesJUL3B03G01549190.1">
    <property type="protein sequence ID" value="TraesJUL3B03G01549190.1.CDS1"/>
    <property type="gene ID" value="TraesJUL3B03G01549190"/>
</dbReference>
<dbReference type="Gramene" id="TraesCLE_scaffold_003075_01G000200.1">
    <property type="protein sequence ID" value="TraesCLE_scaffold_003075_01G000200.1"/>
    <property type="gene ID" value="TraesCLE_scaffold_003075_01G000200"/>
</dbReference>
<dbReference type="Gramene" id="TraesCSU03G0034300.1">
    <property type="protein sequence ID" value="TraesCSU03G0034300.1.CDS1"/>
    <property type="gene ID" value="TraesCSU03G0034300"/>
</dbReference>
<accession>A0A1D5VQF1</accession>
<dbReference type="Proteomes" id="UP000019116">
    <property type="component" value="Chromosome 3B"/>
</dbReference>
<dbReference type="Gramene" id="TraesNOR3B03G01557670.1">
    <property type="protein sequence ID" value="TraesNOR3B03G01557670.1.CDS1"/>
    <property type="gene ID" value="TraesNOR3B03G01557670"/>
</dbReference>
<evidence type="ECO:0000313" key="2">
    <source>
        <dbReference type="Proteomes" id="UP000019116"/>
    </source>
</evidence>
<reference evidence="1" key="2">
    <citation type="submission" date="2018-10" db="UniProtKB">
        <authorList>
            <consortium name="EnsemblPlants"/>
        </authorList>
    </citation>
    <scope>IDENTIFICATION</scope>
</reference>
<reference evidence="1" key="1">
    <citation type="submission" date="2018-08" db="EMBL/GenBank/DDBJ databases">
        <authorList>
            <person name="Rossello M."/>
        </authorList>
    </citation>
    <scope>NUCLEOTIDE SEQUENCE [LARGE SCALE GENOMIC DNA]</scope>
    <source>
        <strain evidence="1">cv. Chinese Spring</strain>
    </source>
</reference>
<dbReference type="Gramene" id="TraesJAG3B03G01545910.2">
    <property type="protein sequence ID" value="TraesJAG3B03G01545910.2.CDS1"/>
    <property type="gene ID" value="TraesJAG3B03G01545910"/>
</dbReference>
<dbReference type="SMR" id="A0A1D5VQF1"/>
<dbReference type="Gramene" id="TraesCAD_scaffold_011877_01G000700.1">
    <property type="protein sequence ID" value="TraesCAD_scaffold_011877_01G000700.1"/>
    <property type="gene ID" value="TraesCAD_scaffold_011877_01G000700"/>
</dbReference>
<organism evidence="1">
    <name type="scientific">Triticum aestivum</name>
    <name type="common">Wheat</name>
    <dbReference type="NCBI Taxonomy" id="4565"/>
    <lineage>
        <taxon>Eukaryota</taxon>
        <taxon>Viridiplantae</taxon>
        <taxon>Streptophyta</taxon>
        <taxon>Embryophyta</taxon>
        <taxon>Tracheophyta</taxon>
        <taxon>Spermatophyta</taxon>
        <taxon>Magnoliopsida</taxon>
        <taxon>Liliopsida</taxon>
        <taxon>Poales</taxon>
        <taxon>Poaceae</taxon>
        <taxon>BOP clade</taxon>
        <taxon>Pooideae</taxon>
        <taxon>Triticodae</taxon>
        <taxon>Triticeae</taxon>
        <taxon>Triticinae</taxon>
        <taxon>Triticum</taxon>
    </lineage>
</organism>
<dbReference type="Proteomes" id="UP000019116">
    <property type="component" value="Chromosome Un"/>
</dbReference>
<dbReference type="Gramene" id="TraesJAG3B03G01545910.1">
    <property type="protein sequence ID" value="TraesJAG3B03G01545910.1.CDS1"/>
    <property type="gene ID" value="TraesJAG3B03G01545910"/>
</dbReference>
<proteinExistence type="predicted"/>
<dbReference type="Gramene" id="TraesCS3B03G0029900.1">
    <property type="protein sequence ID" value="TraesCS3B03G0029900.1.CDS1"/>
    <property type="gene ID" value="TraesCS3B03G0029900"/>
</dbReference>
<dbReference type="Gramene" id="TraesWEE_scaffold_154172_01G000100.1">
    <property type="protein sequence ID" value="TraesWEE_scaffold_154172_01G000100.1"/>
    <property type="gene ID" value="TraesWEE_scaffold_154172_01G000100"/>
</dbReference>
<dbReference type="EnsemblPlants" id="TraesCS3B02G015900.1">
    <property type="protein sequence ID" value="TraesCS3B02G015900.1.cds1"/>
    <property type="gene ID" value="TraesCS3B02G015900"/>
</dbReference>
<dbReference type="Gramene" id="TraesCSU02G044800.1">
    <property type="protein sequence ID" value="TraesCSU02G044800.1.cds1"/>
    <property type="gene ID" value="TraesCSU02G044800"/>
</dbReference>
<keyword evidence="2" id="KW-1185">Reference proteome</keyword>
<name>A0A1D5VQF1_WHEAT</name>
<dbReference type="Gramene" id="TraesCS3B02G015900.1">
    <property type="protein sequence ID" value="TraesCS3B02G015900.1.cds1"/>
    <property type="gene ID" value="TraesCS3B02G015900"/>
</dbReference>
<protein>
    <submittedName>
        <fullName evidence="1">Uncharacterized protein</fullName>
    </submittedName>
</protein>
<dbReference type="AlphaFoldDB" id="A0A1D5VQF1"/>
<sequence length="122" mass="13427">MIDGLEHMIKAVAALPDFGANMALEIASAIAVYAPTMATTSSVDGQDLTYIKCTLFDVRPDHRKKQKKKGGKVCNYITLWSKCVQDSVDVRKNHDGVARFETWSSKLCLPSDHGKNQKKKGG</sequence>
<evidence type="ECO:0000313" key="1">
    <source>
        <dbReference type="EnsemblPlants" id="TraesCSU02G044800.1.cds1"/>
    </source>
</evidence>